<keyword evidence="1" id="KW-1133">Transmembrane helix</keyword>
<keyword evidence="3" id="KW-1185">Reference proteome</keyword>
<sequence length="125" mass="13761">MNKVILSFCGSVIMILGTFGFGNILSNNLSWGSIILATVISVFVNSGIVYALRQKGLFYKLPLYTISLYNVLFVLIPGVLVIVVSEKSYIIDAIDVLSPYLTLMIISCIHGLLMSLMIKINKKLV</sequence>
<evidence type="ECO:0000256" key="1">
    <source>
        <dbReference type="SAM" id="Phobius"/>
    </source>
</evidence>
<keyword evidence="1" id="KW-0812">Transmembrane</keyword>
<organism evidence="2 3">
    <name type="scientific">Rossellomorea oryzaecorticis</name>
    <dbReference type="NCBI Taxonomy" id="1396505"/>
    <lineage>
        <taxon>Bacteria</taxon>
        <taxon>Bacillati</taxon>
        <taxon>Bacillota</taxon>
        <taxon>Bacilli</taxon>
        <taxon>Bacillales</taxon>
        <taxon>Bacillaceae</taxon>
        <taxon>Rossellomorea</taxon>
    </lineage>
</organism>
<proteinExistence type="predicted"/>
<dbReference type="Proteomes" id="UP001389717">
    <property type="component" value="Unassembled WGS sequence"/>
</dbReference>
<dbReference type="EMBL" id="JBBYAF010000003">
    <property type="protein sequence ID" value="MEL3971062.1"/>
    <property type="molecule type" value="Genomic_DNA"/>
</dbReference>
<protein>
    <submittedName>
        <fullName evidence="2">Uncharacterized protein</fullName>
    </submittedName>
</protein>
<evidence type="ECO:0000313" key="2">
    <source>
        <dbReference type="EMBL" id="MEL3971062.1"/>
    </source>
</evidence>
<accession>A0ABU9K6D8</accession>
<feature type="transmembrane region" description="Helical" evidence="1">
    <location>
        <begin position="64"/>
        <end position="85"/>
    </location>
</feature>
<keyword evidence="1" id="KW-0472">Membrane</keyword>
<gene>
    <name evidence="2" type="ORF">AAEO50_02125</name>
</gene>
<evidence type="ECO:0000313" key="3">
    <source>
        <dbReference type="Proteomes" id="UP001389717"/>
    </source>
</evidence>
<reference evidence="2 3" key="1">
    <citation type="submission" date="2024-04" db="EMBL/GenBank/DDBJ databases">
        <title>Bacillus oryzaecorticis sp. nov., a moderately halophilic bacterium isolated from rice husks.</title>
        <authorList>
            <person name="Zhu H.-S."/>
        </authorList>
    </citation>
    <scope>NUCLEOTIDE SEQUENCE [LARGE SCALE GENOMIC DNA]</scope>
    <source>
        <strain evidence="2 3">ZC255</strain>
    </source>
</reference>
<comment type="caution">
    <text evidence="2">The sequence shown here is derived from an EMBL/GenBank/DDBJ whole genome shotgun (WGS) entry which is preliminary data.</text>
</comment>
<feature type="transmembrane region" description="Helical" evidence="1">
    <location>
        <begin position="30"/>
        <end position="52"/>
    </location>
</feature>
<dbReference type="RefSeq" id="WP_341979912.1">
    <property type="nucleotide sequence ID" value="NZ_JBBYAF010000003.1"/>
</dbReference>
<feature type="transmembrane region" description="Helical" evidence="1">
    <location>
        <begin position="97"/>
        <end position="118"/>
    </location>
</feature>
<name>A0ABU9K6D8_9BACI</name>